<feature type="zinc finger region" description="C3H1-type" evidence="5">
    <location>
        <begin position="266"/>
        <end position="294"/>
    </location>
</feature>
<feature type="domain" description="C3H1-type" evidence="7">
    <location>
        <begin position="266"/>
        <end position="294"/>
    </location>
</feature>
<dbReference type="Gene3D" id="4.10.1000.10">
    <property type="entry name" value="Zinc finger, CCCH-type"/>
    <property type="match status" value="1"/>
</dbReference>
<dbReference type="SMART" id="SM00356">
    <property type="entry name" value="ZnF_C3H1"/>
    <property type="match status" value="4"/>
</dbReference>
<evidence type="ECO:0000256" key="3">
    <source>
        <dbReference type="ARBA" id="ARBA00022833"/>
    </source>
</evidence>
<dbReference type="GO" id="GO:0003677">
    <property type="term" value="F:DNA binding"/>
    <property type="evidence" value="ECO:0007669"/>
    <property type="project" value="UniProtKB-KW"/>
</dbReference>
<dbReference type="Pfam" id="PF00642">
    <property type="entry name" value="zf-CCCH"/>
    <property type="match status" value="4"/>
</dbReference>
<protein>
    <submittedName>
        <fullName evidence="8">Zinc finger CCCH domain-containing protein 67-like isoform X1</fullName>
    </submittedName>
</protein>
<dbReference type="GO" id="GO:0008270">
    <property type="term" value="F:zinc ion binding"/>
    <property type="evidence" value="ECO:0007669"/>
    <property type="project" value="UniProtKB-KW"/>
</dbReference>
<feature type="zinc finger region" description="C3H1-type" evidence="5">
    <location>
        <begin position="351"/>
        <end position="379"/>
    </location>
</feature>
<dbReference type="Gene3D" id="2.30.30.1190">
    <property type="match status" value="1"/>
</dbReference>
<organism evidence="8">
    <name type="scientific">Cymbidium ensifolium</name>
    <name type="common">Orchid</name>
    <name type="synonym">Epidendrum ensifolium</name>
    <dbReference type="NCBI Taxonomy" id="78740"/>
    <lineage>
        <taxon>Eukaryota</taxon>
        <taxon>Viridiplantae</taxon>
        <taxon>Streptophyta</taxon>
        <taxon>Embryophyta</taxon>
        <taxon>Tracheophyta</taxon>
        <taxon>Spermatophyta</taxon>
        <taxon>Magnoliopsida</taxon>
        <taxon>Liliopsida</taxon>
        <taxon>Asparagales</taxon>
        <taxon>Orchidaceae</taxon>
        <taxon>Epidendroideae</taxon>
        <taxon>Cymbidieae</taxon>
        <taxon>Cymbidiinae</taxon>
        <taxon>Cymbidium</taxon>
    </lineage>
</organism>
<feature type="domain" description="C3H1-type" evidence="7">
    <location>
        <begin position="389"/>
        <end position="417"/>
    </location>
</feature>
<dbReference type="Gene3D" id="3.30.1370.210">
    <property type="match status" value="1"/>
</dbReference>
<evidence type="ECO:0000256" key="6">
    <source>
        <dbReference type="SAM" id="MobiDB-lite"/>
    </source>
</evidence>
<feature type="region of interest" description="Disordered" evidence="6">
    <location>
        <begin position="303"/>
        <end position="324"/>
    </location>
</feature>
<proteinExistence type="evidence at transcript level"/>
<dbReference type="PANTHER" id="PTHR12506:SF20">
    <property type="entry name" value="ZINC FINGER CCCH DOMAIN-CONTAINING PROTEIN 67"/>
    <property type="match status" value="1"/>
</dbReference>
<accession>A0A5J6NA18</accession>
<dbReference type="PROSITE" id="PS50103">
    <property type="entry name" value="ZF_C3H1"/>
    <property type="match status" value="4"/>
</dbReference>
<dbReference type="InterPro" id="IPR000571">
    <property type="entry name" value="Znf_CCCH"/>
</dbReference>
<dbReference type="EMBL" id="MK673698">
    <property type="protein sequence ID" value="QEX51221.1"/>
    <property type="molecule type" value="mRNA"/>
</dbReference>
<feature type="domain" description="C3H1-type" evidence="7">
    <location>
        <begin position="132"/>
        <end position="160"/>
    </location>
</feature>
<name>A0A5J6NA18_CYMEN</name>
<dbReference type="SUPFAM" id="SSF90229">
    <property type="entry name" value="CCCH zinc finger"/>
    <property type="match status" value="3"/>
</dbReference>
<dbReference type="GO" id="GO:0003729">
    <property type="term" value="F:mRNA binding"/>
    <property type="evidence" value="ECO:0007669"/>
    <property type="project" value="TreeGrafter"/>
</dbReference>
<dbReference type="InterPro" id="IPR050974">
    <property type="entry name" value="Plant_ZF_CCCH"/>
</dbReference>
<evidence type="ECO:0000259" key="7">
    <source>
        <dbReference type="PROSITE" id="PS50103"/>
    </source>
</evidence>
<evidence type="ECO:0000256" key="5">
    <source>
        <dbReference type="PROSITE-ProRule" id="PRU00723"/>
    </source>
</evidence>
<keyword evidence="1 5" id="KW-0479">Metal-binding</keyword>
<keyword evidence="4" id="KW-0238">DNA-binding</keyword>
<feature type="zinc finger region" description="C3H1-type" evidence="5">
    <location>
        <begin position="132"/>
        <end position="160"/>
    </location>
</feature>
<dbReference type="PANTHER" id="PTHR12506">
    <property type="entry name" value="PROTEIN PHOSPHATASE RELATED"/>
    <property type="match status" value="1"/>
</dbReference>
<dbReference type="InterPro" id="IPR036855">
    <property type="entry name" value="Znf_CCCH_sf"/>
</dbReference>
<keyword evidence="3 5" id="KW-0862">Zinc</keyword>
<reference evidence="8" key="1">
    <citation type="journal article" date="2015" name="PLoS ONE">
        <title>Digital Gene Expression Analysis Based on De Novo Transcriptome Assembly Reveals New Genes Associated with Floral Organ Differentiation of the Orchid Plant Cymbidium ensifolium.</title>
        <authorList>
            <person name="Yang F."/>
            <person name="Zhu G."/>
        </authorList>
    </citation>
    <scope>NUCLEOTIDE SEQUENCE</scope>
</reference>
<feature type="zinc finger region" description="C3H1-type" evidence="5">
    <location>
        <begin position="389"/>
        <end position="417"/>
    </location>
</feature>
<evidence type="ECO:0000256" key="2">
    <source>
        <dbReference type="ARBA" id="ARBA00022771"/>
    </source>
</evidence>
<dbReference type="AlphaFoldDB" id="A0A5J6NA18"/>
<evidence type="ECO:0000256" key="4">
    <source>
        <dbReference type="ARBA" id="ARBA00023125"/>
    </source>
</evidence>
<evidence type="ECO:0000256" key="1">
    <source>
        <dbReference type="ARBA" id="ARBA00022723"/>
    </source>
</evidence>
<evidence type="ECO:0000313" key="8">
    <source>
        <dbReference type="EMBL" id="QEX51221.1"/>
    </source>
</evidence>
<feature type="domain" description="C3H1-type" evidence="7">
    <location>
        <begin position="351"/>
        <end position="379"/>
    </location>
</feature>
<sequence>MGLLSLFKNLNFGFGMPHTPSTTSASTMQAKEFKGMEQGNKLPLVGDHHEITGVEKDTRIKSDEIGSCTYGMDWKFNYPSRKDNVEGKLEEVVSGQRRLTKFKGDRGLGNVASLENAGQIECKVNFLGLPIRPGEKNCPFYMRTGGCKFASRCWFHHPDPIAVVGDVLQDRKNGAPSQHHGPVEQLCETRRPSENTSSEQTAFLGPFTPNRGVQQNVHWIGNPTTTSLLHPQETNINDQRKTLANKDIGYEFSGVELQQFEEYPQRPSEPQCQYFMKTGSCKFKSACRFHHPKPNLSVQASPLKSMAASPLHPPPPETNKNEKDQELANKDTAHEFNGGVKSQQFDEYPQRPGEPECQHFMKTGYCKFKSACRCHHPKSNLSFPARRRKPDKPICTHFSRSGICKFGSACRFSHHIEHI</sequence>
<keyword evidence="2 5" id="KW-0863">Zinc-finger</keyword>